<dbReference type="InterPro" id="IPR007627">
    <property type="entry name" value="RNA_pol_sigma70_r2"/>
</dbReference>
<dbReference type="NCBIfam" id="TIGR02937">
    <property type="entry name" value="sigma70-ECF"/>
    <property type="match status" value="1"/>
</dbReference>
<dbReference type="Gene3D" id="1.10.10.10">
    <property type="entry name" value="Winged helix-like DNA-binding domain superfamily/Winged helix DNA-binding domain"/>
    <property type="match status" value="1"/>
</dbReference>
<dbReference type="InterPro" id="IPR039425">
    <property type="entry name" value="RNA_pol_sigma-70-like"/>
</dbReference>
<dbReference type="GO" id="GO:0006352">
    <property type="term" value="P:DNA-templated transcription initiation"/>
    <property type="evidence" value="ECO:0007669"/>
    <property type="project" value="InterPro"/>
</dbReference>
<evidence type="ECO:0000256" key="1">
    <source>
        <dbReference type="ARBA" id="ARBA00010641"/>
    </source>
</evidence>
<dbReference type="SUPFAM" id="SSF88946">
    <property type="entry name" value="Sigma2 domain of RNA polymerase sigma factors"/>
    <property type="match status" value="1"/>
</dbReference>
<name>A0A419VXN4_9BACT</name>
<keyword evidence="2" id="KW-0805">Transcription regulation</keyword>
<dbReference type="InterPro" id="IPR014284">
    <property type="entry name" value="RNA_pol_sigma-70_dom"/>
</dbReference>
<evidence type="ECO:0000256" key="4">
    <source>
        <dbReference type="ARBA" id="ARBA00023163"/>
    </source>
</evidence>
<dbReference type="GO" id="GO:0003677">
    <property type="term" value="F:DNA binding"/>
    <property type="evidence" value="ECO:0007669"/>
    <property type="project" value="InterPro"/>
</dbReference>
<evidence type="ECO:0000259" key="5">
    <source>
        <dbReference type="Pfam" id="PF04542"/>
    </source>
</evidence>
<dbReference type="Pfam" id="PF08281">
    <property type="entry name" value="Sigma70_r4_2"/>
    <property type="match status" value="1"/>
</dbReference>
<keyword evidence="4" id="KW-0804">Transcription</keyword>
<dbReference type="InterPro" id="IPR013249">
    <property type="entry name" value="RNA_pol_sigma70_r4_t2"/>
</dbReference>
<dbReference type="InterPro" id="IPR013325">
    <property type="entry name" value="RNA_pol_sigma_r2"/>
</dbReference>
<dbReference type="PANTHER" id="PTHR43133:SF46">
    <property type="entry name" value="RNA POLYMERASE SIGMA-70 FACTOR ECF SUBFAMILY"/>
    <property type="match status" value="1"/>
</dbReference>
<reference evidence="7 8" key="1">
    <citation type="submission" date="2018-09" db="EMBL/GenBank/DDBJ databases">
        <title>Genomic Encyclopedia of Archaeal and Bacterial Type Strains, Phase II (KMG-II): from individual species to whole genera.</title>
        <authorList>
            <person name="Goeker M."/>
        </authorList>
    </citation>
    <scope>NUCLEOTIDE SEQUENCE [LARGE SCALE GENOMIC DNA]</scope>
    <source>
        <strain evidence="7 8">DSM 27148</strain>
    </source>
</reference>
<keyword evidence="3" id="KW-0731">Sigma factor</keyword>
<comment type="similarity">
    <text evidence="1">Belongs to the sigma-70 factor family. ECF subfamily.</text>
</comment>
<feature type="domain" description="RNA polymerase sigma factor 70 region 4 type 2" evidence="6">
    <location>
        <begin position="122"/>
        <end position="173"/>
    </location>
</feature>
<evidence type="ECO:0000256" key="2">
    <source>
        <dbReference type="ARBA" id="ARBA00023015"/>
    </source>
</evidence>
<evidence type="ECO:0000313" key="8">
    <source>
        <dbReference type="Proteomes" id="UP000283387"/>
    </source>
</evidence>
<evidence type="ECO:0000259" key="6">
    <source>
        <dbReference type="Pfam" id="PF08281"/>
    </source>
</evidence>
<dbReference type="Proteomes" id="UP000283387">
    <property type="component" value="Unassembled WGS sequence"/>
</dbReference>
<evidence type="ECO:0000256" key="3">
    <source>
        <dbReference type="ARBA" id="ARBA00023082"/>
    </source>
</evidence>
<dbReference type="NCBIfam" id="TIGR02985">
    <property type="entry name" value="Sig70_bacteroi1"/>
    <property type="match status" value="1"/>
</dbReference>
<sequence>MKRAIDIDKLVRGLKRGDVDPFNELFDHYSSKLYHFAFGYLKSKEEAEELVQDVFTKVWEKRSQLNEEYQFQSYLFTIAFNQIKKHFRSKNLLETYLEHASQSLAYETTTQSEVGYRELKDIVNQLINRMPDKRRLVFLKSRMEGKNAQEIAVEMEISKKTAENHLHAALKFLKAELAKEHLLGLLFFYIHFF</sequence>
<dbReference type="Gene3D" id="1.10.1740.10">
    <property type="match status" value="1"/>
</dbReference>
<dbReference type="EMBL" id="RAPN01000003">
    <property type="protein sequence ID" value="RKD87973.1"/>
    <property type="molecule type" value="Genomic_DNA"/>
</dbReference>
<feature type="domain" description="RNA polymerase sigma-70 region 2" evidence="5">
    <location>
        <begin position="25"/>
        <end position="91"/>
    </location>
</feature>
<organism evidence="7 8">
    <name type="scientific">Mangrovibacterium diazotrophicum</name>
    <dbReference type="NCBI Taxonomy" id="1261403"/>
    <lineage>
        <taxon>Bacteria</taxon>
        <taxon>Pseudomonadati</taxon>
        <taxon>Bacteroidota</taxon>
        <taxon>Bacteroidia</taxon>
        <taxon>Marinilabiliales</taxon>
        <taxon>Prolixibacteraceae</taxon>
        <taxon>Mangrovibacterium</taxon>
    </lineage>
</organism>
<dbReference type="SUPFAM" id="SSF88659">
    <property type="entry name" value="Sigma3 and sigma4 domains of RNA polymerase sigma factors"/>
    <property type="match status" value="1"/>
</dbReference>
<evidence type="ECO:0000313" key="7">
    <source>
        <dbReference type="EMBL" id="RKD87973.1"/>
    </source>
</evidence>
<keyword evidence="8" id="KW-1185">Reference proteome</keyword>
<dbReference type="AlphaFoldDB" id="A0A419VXN4"/>
<dbReference type="Pfam" id="PF04542">
    <property type="entry name" value="Sigma70_r2"/>
    <property type="match status" value="1"/>
</dbReference>
<accession>A0A419VXN4</accession>
<dbReference type="InterPro" id="IPR036388">
    <property type="entry name" value="WH-like_DNA-bd_sf"/>
</dbReference>
<protein>
    <submittedName>
        <fullName evidence="7">RNA polymerase sigma-70 factor (ECF subfamily)</fullName>
    </submittedName>
</protein>
<proteinExistence type="inferred from homology"/>
<dbReference type="RefSeq" id="WP_170154632.1">
    <property type="nucleotide sequence ID" value="NZ_RAPN01000003.1"/>
</dbReference>
<comment type="caution">
    <text evidence="7">The sequence shown here is derived from an EMBL/GenBank/DDBJ whole genome shotgun (WGS) entry which is preliminary data.</text>
</comment>
<gene>
    <name evidence="7" type="ORF">BC643_3985</name>
</gene>
<dbReference type="InterPro" id="IPR013324">
    <property type="entry name" value="RNA_pol_sigma_r3/r4-like"/>
</dbReference>
<dbReference type="PANTHER" id="PTHR43133">
    <property type="entry name" value="RNA POLYMERASE ECF-TYPE SIGMA FACTO"/>
    <property type="match status" value="1"/>
</dbReference>
<dbReference type="InterPro" id="IPR014327">
    <property type="entry name" value="RNA_pol_sigma70_bacteroid"/>
</dbReference>
<dbReference type="GO" id="GO:0016987">
    <property type="term" value="F:sigma factor activity"/>
    <property type="evidence" value="ECO:0007669"/>
    <property type="project" value="UniProtKB-KW"/>
</dbReference>